<evidence type="ECO:0008006" key="3">
    <source>
        <dbReference type="Google" id="ProtNLM"/>
    </source>
</evidence>
<accession>A0A1F7Y2W6</accession>
<dbReference type="AlphaFoldDB" id="A0A1F7Y2W6"/>
<dbReference type="EMBL" id="MGGE01000032">
    <property type="protein sequence ID" value="OGM20885.1"/>
    <property type="molecule type" value="Genomic_DNA"/>
</dbReference>
<protein>
    <recommendedName>
        <fullName evidence="3">POTRA domain-containing protein</fullName>
    </recommendedName>
</protein>
<name>A0A1F7Y2W6_9BACT</name>
<organism evidence="1 2">
    <name type="scientific">Candidatus Woesebacteria bacterium RIFCSPHIGHO2_01_FULL_38_9</name>
    <dbReference type="NCBI Taxonomy" id="1802492"/>
    <lineage>
        <taxon>Bacteria</taxon>
        <taxon>Candidatus Woeseibacteriota</taxon>
    </lineage>
</organism>
<gene>
    <name evidence="1" type="ORF">A2714_00490</name>
</gene>
<proteinExistence type="predicted"/>
<dbReference type="Proteomes" id="UP000178419">
    <property type="component" value="Unassembled WGS sequence"/>
</dbReference>
<reference evidence="1 2" key="1">
    <citation type="journal article" date="2016" name="Nat. Commun.">
        <title>Thousands of microbial genomes shed light on interconnected biogeochemical processes in an aquifer system.</title>
        <authorList>
            <person name="Anantharaman K."/>
            <person name="Brown C.T."/>
            <person name="Hug L.A."/>
            <person name="Sharon I."/>
            <person name="Castelle C.J."/>
            <person name="Probst A.J."/>
            <person name="Thomas B.C."/>
            <person name="Singh A."/>
            <person name="Wilkins M.J."/>
            <person name="Karaoz U."/>
            <person name="Brodie E.L."/>
            <person name="Williams K.H."/>
            <person name="Hubbard S.S."/>
            <person name="Banfield J.F."/>
        </authorList>
    </citation>
    <scope>NUCLEOTIDE SEQUENCE [LARGE SCALE GENOMIC DNA]</scope>
</reference>
<evidence type="ECO:0000313" key="2">
    <source>
        <dbReference type="Proteomes" id="UP000178419"/>
    </source>
</evidence>
<evidence type="ECO:0000313" key="1">
    <source>
        <dbReference type="EMBL" id="OGM20885.1"/>
    </source>
</evidence>
<sequence>MRRIKKILTLIIITFVLFGILNLQRSIKVTDIVCESQYGPCNDNISEKISKLEGLKLYNIKKSVRQFFDDEPYVSEFSYQFQLPSRLHIQVVEKKPKFALNNSSQRLTALVAKDGKVLSLKESSTLPTLDIDSVLPKVGEKVSSENLFALEIVYALTHDYKIKTAKVNESHLVIEVMGGPRVIFPLEGDMDLLLGSFVLLVNGSGNLMKDLKIDGLEGKIVDFRFKNPVIRNGV</sequence>
<comment type="caution">
    <text evidence="1">The sequence shown here is derived from an EMBL/GenBank/DDBJ whole genome shotgun (WGS) entry which is preliminary data.</text>
</comment>